<evidence type="ECO:0000313" key="3">
    <source>
        <dbReference type="Proteomes" id="UP001153076"/>
    </source>
</evidence>
<dbReference type="EMBL" id="JAKOGI010000428">
    <property type="protein sequence ID" value="KAJ8435213.1"/>
    <property type="molecule type" value="Genomic_DNA"/>
</dbReference>
<feature type="compositionally biased region" description="Basic and acidic residues" evidence="1">
    <location>
        <begin position="115"/>
        <end position="124"/>
    </location>
</feature>
<dbReference type="AlphaFoldDB" id="A0A9Q1K2G2"/>
<dbReference type="OrthoDB" id="1138139at2759"/>
<sequence length="195" mass="21376">MLVKNLNSAPEKSNQTSVDGTNPGFSQGEDSVDSEITDTGDSLFFHHRRFWSASMEGNNNAITPYGRLYTVANLVGSSVVSAFFTSLERCSCINLSTSDMDDDDESMDRRLMFANSTRHDDPRHAAPPPPLSSTAAAPASVDSLPERSSLLSSNVEETSELFVLLTIEDSIQPMSAKRQSWENAVCPKPRTLPHY</sequence>
<dbReference type="Proteomes" id="UP001153076">
    <property type="component" value="Unassembled WGS sequence"/>
</dbReference>
<evidence type="ECO:0000313" key="2">
    <source>
        <dbReference type="EMBL" id="KAJ8435213.1"/>
    </source>
</evidence>
<proteinExistence type="predicted"/>
<gene>
    <name evidence="2" type="ORF">Cgig2_028399</name>
</gene>
<name>A0A9Q1K2G2_9CARY</name>
<accession>A0A9Q1K2G2</accession>
<feature type="region of interest" description="Disordered" evidence="1">
    <location>
        <begin position="1"/>
        <end position="37"/>
    </location>
</feature>
<feature type="region of interest" description="Disordered" evidence="1">
    <location>
        <begin position="115"/>
        <end position="143"/>
    </location>
</feature>
<dbReference type="PANTHER" id="PTHR34061">
    <property type="entry name" value="PROTEIN, PUTATIVE-RELATED"/>
    <property type="match status" value="1"/>
</dbReference>
<feature type="compositionally biased region" description="Polar residues" evidence="1">
    <location>
        <begin position="1"/>
        <end position="29"/>
    </location>
</feature>
<comment type="caution">
    <text evidence="2">The sequence shown here is derived from an EMBL/GenBank/DDBJ whole genome shotgun (WGS) entry which is preliminary data.</text>
</comment>
<reference evidence="2" key="1">
    <citation type="submission" date="2022-04" db="EMBL/GenBank/DDBJ databases">
        <title>Carnegiea gigantea Genome sequencing and assembly v2.</title>
        <authorList>
            <person name="Copetti D."/>
            <person name="Sanderson M.J."/>
            <person name="Burquez A."/>
            <person name="Wojciechowski M.F."/>
        </authorList>
    </citation>
    <scope>NUCLEOTIDE SEQUENCE</scope>
    <source>
        <strain evidence="2">SGP5-SGP5p</strain>
        <tissue evidence="2">Aerial part</tissue>
    </source>
</reference>
<evidence type="ECO:0000256" key="1">
    <source>
        <dbReference type="SAM" id="MobiDB-lite"/>
    </source>
</evidence>
<dbReference type="PANTHER" id="PTHR34061:SF17">
    <property type="entry name" value="EXPRESSED PROTEIN"/>
    <property type="match status" value="1"/>
</dbReference>
<keyword evidence="3" id="KW-1185">Reference proteome</keyword>
<protein>
    <submittedName>
        <fullName evidence="2">Uncharacterized protein</fullName>
    </submittedName>
</protein>
<organism evidence="2 3">
    <name type="scientific">Carnegiea gigantea</name>
    <dbReference type="NCBI Taxonomy" id="171969"/>
    <lineage>
        <taxon>Eukaryota</taxon>
        <taxon>Viridiplantae</taxon>
        <taxon>Streptophyta</taxon>
        <taxon>Embryophyta</taxon>
        <taxon>Tracheophyta</taxon>
        <taxon>Spermatophyta</taxon>
        <taxon>Magnoliopsida</taxon>
        <taxon>eudicotyledons</taxon>
        <taxon>Gunneridae</taxon>
        <taxon>Pentapetalae</taxon>
        <taxon>Caryophyllales</taxon>
        <taxon>Cactineae</taxon>
        <taxon>Cactaceae</taxon>
        <taxon>Cactoideae</taxon>
        <taxon>Echinocereeae</taxon>
        <taxon>Carnegiea</taxon>
    </lineage>
</organism>